<gene>
    <name evidence="1" type="ORF">KCU98_g224</name>
</gene>
<keyword evidence="2" id="KW-1185">Reference proteome</keyword>
<dbReference type="AlphaFoldDB" id="A0A9P8K3D6"/>
<reference evidence="1" key="1">
    <citation type="journal article" date="2021" name="J Fungi (Basel)">
        <title>Virulence traits and population genomics of the black yeast Aureobasidium melanogenum.</title>
        <authorList>
            <person name="Cernosa A."/>
            <person name="Sun X."/>
            <person name="Gostincar C."/>
            <person name="Fang C."/>
            <person name="Gunde-Cimerman N."/>
            <person name="Song Z."/>
        </authorList>
    </citation>
    <scope>NUCLEOTIDE SEQUENCE</scope>
    <source>
        <strain evidence="1">EXF-9298</strain>
    </source>
</reference>
<evidence type="ECO:0000313" key="2">
    <source>
        <dbReference type="Proteomes" id="UP000729357"/>
    </source>
</evidence>
<comment type="caution">
    <text evidence="1">The sequence shown here is derived from an EMBL/GenBank/DDBJ whole genome shotgun (WGS) entry which is preliminary data.</text>
</comment>
<feature type="non-terminal residue" evidence="1">
    <location>
        <position position="72"/>
    </location>
</feature>
<accession>A0A9P8K3D6</accession>
<protein>
    <submittedName>
        <fullName evidence="1">Uncharacterized protein</fullName>
    </submittedName>
</protein>
<dbReference type="EMBL" id="JAHFXS010000001">
    <property type="protein sequence ID" value="KAG9991826.1"/>
    <property type="molecule type" value="Genomic_DNA"/>
</dbReference>
<name>A0A9P8K3D6_AURME</name>
<sequence>MPLTALVAMSTSHSSPAIVGGTIRELLPQVNRYMLPILAPVLSMPLPCTPLLRCRSTRFCSLGLASPSYMLV</sequence>
<proteinExistence type="predicted"/>
<dbReference type="Proteomes" id="UP000729357">
    <property type="component" value="Unassembled WGS sequence"/>
</dbReference>
<evidence type="ECO:0000313" key="1">
    <source>
        <dbReference type="EMBL" id="KAG9991826.1"/>
    </source>
</evidence>
<organism evidence="1 2">
    <name type="scientific">Aureobasidium melanogenum</name>
    <name type="common">Aureobasidium pullulans var. melanogenum</name>
    <dbReference type="NCBI Taxonomy" id="46634"/>
    <lineage>
        <taxon>Eukaryota</taxon>
        <taxon>Fungi</taxon>
        <taxon>Dikarya</taxon>
        <taxon>Ascomycota</taxon>
        <taxon>Pezizomycotina</taxon>
        <taxon>Dothideomycetes</taxon>
        <taxon>Dothideomycetidae</taxon>
        <taxon>Dothideales</taxon>
        <taxon>Saccotheciaceae</taxon>
        <taxon>Aureobasidium</taxon>
    </lineage>
</organism>
<reference evidence="1" key="2">
    <citation type="submission" date="2021-08" db="EMBL/GenBank/DDBJ databases">
        <authorList>
            <person name="Gostincar C."/>
            <person name="Sun X."/>
            <person name="Song Z."/>
            <person name="Gunde-Cimerman N."/>
        </authorList>
    </citation>
    <scope>NUCLEOTIDE SEQUENCE</scope>
    <source>
        <strain evidence="1">EXF-9298</strain>
    </source>
</reference>